<gene>
    <name evidence="2" type="ORF">E4U42_004611</name>
</gene>
<feature type="compositionally biased region" description="Basic residues" evidence="1">
    <location>
        <begin position="210"/>
        <end position="219"/>
    </location>
</feature>
<feature type="region of interest" description="Disordered" evidence="1">
    <location>
        <begin position="26"/>
        <end position="47"/>
    </location>
</feature>
<proteinExistence type="predicted"/>
<organism evidence="2 3">
    <name type="scientific">Claviceps africana</name>
    <dbReference type="NCBI Taxonomy" id="83212"/>
    <lineage>
        <taxon>Eukaryota</taxon>
        <taxon>Fungi</taxon>
        <taxon>Dikarya</taxon>
        <taxon>Ascomycota</taxon>
        <taxon>Pezizomycotina</taxon>
        <taxon>Sordariomycetes</taxon>
        <taxon>Hypocreomycetidae</taxon>
        <taxon>Hypocreales</taxon>
        <taxon>Clavicipitaceae</taxon>
        <taxon>Claviceps</taxon>
    </lineage>
</organism>
<feature type="region of interest" description="Disordered" evidence="1">
    <location>
        <begin position="282"/>
        <end position="336"/>
    </location>
</feature>
<dbReference type="Proteomes" id="UP000811619">
    <property type="component" value="Unassembled WGS sequence"/>
</dbReference>
<sequence>MNPCADDFTPRSTPAIQSLSSLTILDEDAGSSGSTGIRLMTPESDKPRQAVDPLPYHMDQVWAPLQIPLLNQIAPYASFPLGFHFGSHQIWSVQPWYNPVIVSGRDCGTSPQPLHGLSSFHPMNPMLAHMSSLKPSAVASPEVVVEGPSTKKPAPSRQMGKERLPKEFNKDGLEGNIKRRDLEYLVSGSKPLACTPSNARRCKISSPAHGLRRATKKTREKSASLLDSTRNPCHYDRRHFSDLSVEMISSLPSSANSAASAASATSSPPWCDNAVPLMCEGPSSSDVPSLDTPKLPDSLHSNNFSISDESRGLQQLPHVRKTARSISPQTSPQHQSLLPLDAQELTELEAPKPSKPSSKTLTDLGQGINKLSVPDATASKNLQSAAAIESDLESLPSFSDMHLLTKDEPKVSGMNMPDQLNSQPCISKNVRPQQDAQPLPSRLESSRKGLISDSDTDTRSNAFSITSNKGAFSTLQRPACTSSGRNATESGSWSQSKRWMSQTSKERMTFQKMLTNLFHLSANNSPFVPQSPAELTAFRAEMADIKKKQLSREVGWRVATMERKRTQSKDSGEEAAKLVPFLLGRQFKDTLSPVFASRNCFAEHVSEEDSQWVPWPSLPEFKDEGDKRSLQHGRRFPLPRLGVNTRSIAIVSDRGCKAPWQMKTVKIDARFIHPPSDFADYHEFPYESPLTESDVPYYLLEAIQAMQEELDD</sequence>
<dbReference type="EMBL" id="SRPY01000412">
    <property type="protein sequence ID" value="KAG5924577.1"/>
    <property type="molecule type" value="Genomic_DNA"/>
</dbReference>
<evidence type="ECO:0000313" key="2">
    <source>
        <dbReference type="EMBL" id="KAG5924577.1"/>
    </source>
</evidence>
<reference evidence="2" key="1">
    <citation type="journal article" date="2020" name="bioRxiv">
        <title>Whole genome comparisons of ergot fungi reveals the divergence and evolution of species within the genus Claviceps are the result of varying mechanisms driving genome evolution and host range expansion.</title>
        <authorList>
            <person name="Wyka S.A."/>
            <person name="Mondo S.J."/>
            <person name="Liu M."/>
            <person name="Dettman J."/>
            <person name="Nalam V."/>
            <person name="Broders K.D."/>
        </authorList>
    </citation>
    <scope>NUCLEOTIDE SEQUENCE</scope>
    <source>
        <strain evidence="2">CCC 489</strain>
    </source>
</reference>
<evidence type="ECO:0000256" key="1">
    <source>
        <dbReference type="SAM" id="MobiDB-lite"/>
    </source>
</evidence>
<protein>
    <submittedName>
        <fullName evidence="2">Uncharacterized protein</fullName>
    </submittedName>
</protein>
<name>A0A8K0J4X4_9HYPO</name>
<evidence type="ECO:0000313" key="3">
    <source>
        <dbReference type="Proteomes" id="UP000811619"/>
    </source>
</evidence>
<keyword evidence="3" id="KW-1185">Reference proteome</keyword>
<dbReference type="AlphaFoldDB" id="A0A8K0J4X4"/>
<comment type="caution">
    <text evidence="2">The sequence shown here is derived from an EMBL/GenBank/DDBJ whole genome shotgun (WGS) entry which is preliminary data.</text>
</comment>
<dbReference type="OrthoDB" id="1703270at2759"/>
<feature type="compositionally biased region" description="Polar residues" evidence="1">
    <location>
        <begin position="475"/>
        <end position="503"/>
    </location>
</feature>
<feature type="compositionally biased region" description="Polar residues" evidence="1">
    <location>
        <begin position="324"/>
        <end position="336"/>
    </location>
</feature>
<feature type="region of interest" description="Disordered" evidence="1">
    <location>
        <begin position="408"/>
        <end position="463"/>
    </location>
</feature>
<feature type="region of interest" description="Disordered" evidence="1">
    <location>
        <begin position="206"/>
        <end position="231"/>
    </location>
</feature>
<feature type="region of interest" description="Disordered" evidence="1">
    <location>
        <begin position="475"/>
        <end position="505"/>
    </location>
</feature>
<accession>A0A8K0J4X4</accession>
<feature type="compositionally biased region" description="Polar residues" evidence="1">
    <location>
        <begin position="418"/>
        <end position="436"/>
    </location>
</feature>